<dbReference type="Proteomes" id="UP001372338">
    <property type="component" value="Unassembled WGS sequence"/>
</dbReference>
<accession>A0AAN9HTV4</accession>
<proteinExistence type="predicted"/>
<sequence length="147" mass="16337">MRLLVNPKTSRLLDFEFFTVKNCWSTMISILIGKYMVFRFYNCSSSNVMFDGLVLLHGETLGIVPIRFAQALPSQSASLSIYVLSQDCCLGCSVVELEGPLVSKEYKYKAMAQATTKVDMIGGQLMGKIGFKGARPMQKIVSAMDRD</sequence>
<protein>
    <submittedName>
        <fullName evidence="1">Uncharacterized protein</fullName>
    </submittedName>
</protein>
<reference evidence="1 2" key="1">
    <citation type="submission" date="2024-01" db="EMBL/GenBank/DDBJ databases">
        <title>The genomes of 5 underutilized Papilionoideae crops provide insights into root nodulation and disease resistanc.</title>
        <authorList>
            <person name="Yuan L."/>
        </authorList>
    </citation>
    <scope>NUCLEOTIDE SEQUENCE [LARGE SCALE GENOMIC DNA]</scope>
    <source>
        <strain evidence="1">ZHUSHIDOU_FW_LH</strain>
        <tissue evidence="1">Leaf</tissue>
    </source>
</reference>
<evidence type="ECO:0000313" key="2">
    <source>
        <dbReference type="Proteomes" id="UP001372338"/>
    </source>
</evidence>
<evidence type="ECO:0000313" key="1">
    <source>
        <dbReference type="EMBL" id="KAK7251945.1"/>
    </source>
</evidence>
<name>A0AAN9HTV4_CROPI</name>
<dbReference type="AlphaFoldDB" id="A0AAN9HTV4"/>
<gene>
    <name evidence="1" type="ORF">RIF29_35573</name>
</gene>
<dbReference type="EMBL" id="JAYWIO010000007">
    <property type="protein sequence ID" value="KAK7251945.1"/>
    <property type="molecule type" value="Genomic_DNA"/>
</dbReference>
<keyword evidence="2" id="KW-1185">Reference proteome</keyword>
<comment type="caution">
    <text evidence="1">The sequence shown here is derived from an EMBL/GenBank/DDBJ whole genome shotgun (WGS) entry which is preliminary data.</text>
</comment>
<organism evidence="1 2">
    <name type="scientific">Crotalaria pallida</name>
    <name type="common">Smooth rattlebox</name>
    <name type="synonym">Crotalaria striata</name>
    <dbReference type="NCBI Taxonomy" id="3830"/>
    <lineage>
        <taxon>Eukaryota</taxon>
        <taxon>Viridiplantae</taxon>
        <taxon>Streptophyta</taxon>
        <taxon>Embryophyta</taxon>
        <taxon>Tracheophyta</taxon>
        <taxon>Spermatophyta</taxon>
        <taxon>Magnoliopsida</taxon>
        <taxon>eudicotyledons</taxon>
        <taxon>Gunneridae</taxon>
        <taxon>Pentapetalae</taxon>
        <taxon>rosids</taxon>
        <taxon>fabids</taxon>
        <taxon>Fabales</taxon>
        <taxon>Fabaceae</taxon>
        <taxon>Papilionoideae</taxon>
        <taxon>50 kb inversion clade</taxon>
        <taxon>genistoids sensu lato</taxon>
        <taxon>core genistoids</taxon>
        <taxon>Crotalarieae</taxon>
        <taxon>Crotalaria</taxon>
    </lineage>
</organism>